<evidence type="ECO:0000313" key="1">
    <source>
        <dbReference type="EMBL" id="OAD21708.1"/>
    </source>
</evidence>
<protein>
    <recommendedName>
        <fullName evidence="3">Zeta toxin domain-containing protein</fullName>
    </recommendedName>
</protein>
<proteinExistence type="predicted"/>
<dbReference type="InterPro" id="IPR027417">
    <property type="entry name" value="P-loop_NTPase"/>
</dbReference>
<comment type="caution">
    <text evidence="1">The sequence shown here is derived from an EMBL/GenBank/DDBJ whole genome shotgun (WGS) entry which is preliminary data.</text>
</comment>
<dbReference type="EMBL" id="LUTY01001445">
    <property type="protein sequence ID" value="OAD21708.1"/>
    <property type="molecule type" value="Genomic_DNA"/>
</dbReference>
<organism evidence="1 2">
    <name type="scientific">Candidatus Thiomargarita nelsonii</name>
    <dbReference type="NCBI Taxonomy" id="1003181"/>
    <lineage>
        <taxon>Bacteria</taxon>
        <taxon>Pseudomonadati</taxon>
        <taxon>Pseudomonadota</taxon>
        <taxon>Gammaproteobacteria</taxon>
        <taxon>Thiotrichales</taxon>
        <taxon>Thiotrichaceae</taxon>
        <taxon>Thiomargarita</taxon>
    </lineage>
</organism>
<dbReference type="PATRIC" id="fig|1003181.4.peg.3458"/>
<reference evidence="1 2" key="1">
    <citation type="submission" date="2016-05" db="EMBL/GenBank/DDBJ databases">
        <title>Single-cell genome of chain-forming Candidatus Thiomargarita nelsonii and comparison to other large sulfur-oxidizing bacteria.</title>
        <authorList>
            <person name="Winkel M."/>
            <person name="Salman V."/>
            <person name="Woyke T."/>
            <person name="Schulz-Vogt H."/>
            <person name="Richter M."/>
            <person name="Flood B."/>
            <person name="Bailey J."/>
            <person name="Amann R."/>
            <person name="Mussmann M."/>
        </authorList>
    </citation>
    <scope>NUCLEOTIDE SEQUENCE [LARGE SCALE GENOMIC DNA]</scope>
    <source>
        <strain evidence="1 2">THI036</strain>
    </source>
</reference>
<name>A0A176S1B2_9GAMM</name>
<gene>
    <name evidence="1" type="ORF">THIOM_002519</name>
</gene>
<evidence type="ECO:0008006" key="3">
    <source>
        <dbReference type="Google" id="ProtNLM"/>
    </source>
</evidence>
<accession>A0A176S1B2</accession>
<dbReference type="Gene3D" id="3.40.50.300">
    <property type="entry name" value="P-loop containing nucleotide triphosphate hydrolases"/>
    <property type="match status" value="1"/>
</dbReference>
<evidence type="ECO:0000313" key="2">
    <source>
        <dbReference type="Proteomes" id="UP000076962"/>
    </source>
</evidence>
<dbReference type="PANTHER" id="PTHR39206">
    <property type="entry name" value="SLL8004 PROTEIN"/>
    <property type="match status" value="1"/>
</dbReference>
<sequence>MSHHSHIEFLQRAKKVGYRTYLYFIGVEDPSINKKRVKERERFGGHGVPEEKIAPRYQRTMSQLFEASLLVNRAYIFDNSLDGYYLIAEMHNGELTVYNDSLAAQLSWHKRYLVES</sequence>
<keyword evidence="2" id="KW-1185">Reference proteome</keyword>
<dbReference type="PANTHER" id="PTHR39206:SF1">
    <property type="entry name" value="SLL8004 PROTEIN"/>
    <property type="match status" value="1"/>
</dbReference>
<dbReference type="AlphaFoldDB" id="A0A176S1B2"/>
<dbReference type="Proteomes" id="UP000076962">
    <property type="component" value="Unassembled WGS sequence"/>
</dbReference>